<reference evidence="9 10" key="1">
    <citation type="submission" date="2013-05" db="EMBL/GenBank/DDBJ databases">
        <title>Drechslerella stenobrocha genome reveals carnivorous origination and mechanical trapping mechanism of predatory fungi.</title>
        <authorList>
            <person name="Liu X."/>
            <person name="Zhang W."/>
            <person name="Liu K."/>
        </authorList>
    </citation>
    <scope>NUCLEOTIDE SEQUENCE [LARGE SCALE GENOMIC DNA]</scope>
    <source>
        <strain evidence="9 10">248</strain>
    </source>
</reference>
<dbReference type="OrthoDB" id="206201at2759"/>
<dbReference type="Proteomes" id="UP000024837">
    <property type="component" value="Unassembled WGS sequence"/>
</dbReference>
<dbReference type="PANTHER" id="PTHR43806:SF11">
    <property type="entry name" value="CEREVISIN-RELATED"/>
    <property type="match status" value="1"/>
</dbReference>
<dbReference type="GO" id="GO:0004252">
    <property type="term" value="F:serine-type endopeptidase activity"/>
    <property type="evidence" value="ECO:0007669"/>
    <property type="project" value="UniProtKB-UniRule"/>
</dbReference>
<organism evidence="9 10">
    <name type="scientific">Drechslerella stenobrocha 248</name>
    <dbReference type="NCBI Taxonomy" id="1043628"/>
    <lineage>
        <taxon>Eukaryota</taxon>
        <taxon>Fungi</taxon>
        <taxon>Dikarya</taxon>
        <taxon>Ascomycota</taxon>
        <taxon>Pezizomycotina</taxon>
        <taxon>Orbiliomycetes</taxon>
        <taxon>Orbiliales</taxon>
        <taxon>Orbiliaceae</taxon>
        <taxon>Drechslerella</taxon>
    </lineage>
</organism>
<gene>
    <name evidence="9" type="ORF">DRE_04244</name>
</gene>
<evidence type="ECO:0000256" key="1">
    <source>
        <dbReference type="ARBA" id="ARBA00011073"/>
    </source>
</evidence>
<dbReference type="InterPro" id="IPR034193">
    <property type="entry name" value="PCSK9_ProteinaseK-like"/>
</dbReference>
<comment type="similarity">
    <text evidence="1 5 6">Belongs to the peptidase S8 family.</text>
</comment>
<evidence type="ECO:0000256" key="7">
    <source>
        <dbReference type="SAM" id="SignalP"/>
    </source>
</evidence>
<dbReference type="InterPro" id="IPR015500">
    <property type="entry name" value="Peptidase_S8_subtilisin-rel"/>
</dbReference>
<keyword evidence="2 5" id="KW-0645">Protease</keyword>
<proteinExistence type="inferred from homology"/>
<dbReference type="Pfam" id="PF00082">
    <property type="entry name" value="Peptidase_S8"/>
    <property type="match status" value="1"/>
</dbReference>
<evidence type="ECO:0000256" key="2">
    <source>
        <dbReference type="ARBA" id="ARBA00022670"/>
    </source>
</evidence>
<keyword evidence="3 5" id="KW-0378">Hydrolase</keyword>
<keyword evidence="10" id="KW-1185">Reference proteome</keyword>
<dbReference type="PROSITE" id="PS00138">
    <property type="entry name" value="SUBTILASE_SER"/>
    <property type="match status" value="1"/>
</dbReference>
<dbReference type="CDD" id="cd04077">
    <property type="entry name" value="Peptidases_S8_PCSK9_ProteinaseK_like"/>
    <property type="match status" value="1"/>
</dbReference>
<evidence type="ECO:0000313" key="10">
    <source>
        <dbReference type="Proteomes" id="UP000024837"/>
    </source>
</evidence>
<dbReference type="PANTHER" id="PTHR43806">
    <property type="entry name" value="PEPTIDASE S8"/>
    <property type="match status" value="1"/>
</dbReference>
<sequence length="507" mass="54306">MHIDLLSSLLLLLASTTAAHNGHRHQVPHRTKTAPAKPHPTKFSHYLFRFTSANGPVNTSDILSSLQPYGFDMSHLSHTFSESMNGFSALMSDHCVDILKDMVTPNGVQIEPVVTIKRRMQPNPRATTTVNATRTTAISTRTRGHSTTDARSDSRLVRFEPAADVMFVIPPERLQGRDAWQDDATWGLQRISQRDPIAGVTPETPVDTLSFRYHFDESAGEGVDIYVLDSGINTEHVDFGGRATVEYVSKRIADLEGSADLGGHGTHTAGSAGSTRYGVAKKANIRGIKILNVNGTGLSSDAMAGIEYVIKRHRERRSSPSFRGSVLSLSFGVPLPPDLVANPSLIAEAPVLEKGLMAAAAEGIHIVTAAGNENMDACRDSPSRLSRETGLGGKYAASVISVGAADVFDRRADFSNWGRCVTTYAPGQDVLSTWIGSDNATHVGDGTSMAAPHVAGLVAYLLGVRPDLRDDVLGMKNLIMNTAGKGVIQNVADDSDRKLVAYNGVAG</sequence>
<evidence type="ECO:0000313" key="9">
    <source>
        <dbReference type="EMBL" id="EWC46521.1"/>
    </source>
</evidence>
<evidence type="ECO:0000259" key="8">
    <source>
        <dbReference type="Pfam" id="PF00082"/>
    </source>
</evidence>
<evidence type="ECO:0000256" key="3">
    <source>
        <dbReference type="ARBA" id="ARBA00022801"/>
    </source>
</evidence>
<feature type="active site" description="Charge relay system" evidence="5">
    <location>
        <position position="448"/>
    </location>
</feature>
<feature type="domain" description="Peptidase S8/S53" evidence="8">
    <location>
        <begin position="220"/>
        <end position="486"/>
    </location>
</feature>
<dbReference type="SUPFAM" id="SSF52743">
    <property type="entry name" value="Subtilisin-like"/>
    <property type="match status" value="1"/>
</dbReference>
<dbReference type="InterPro" id="IPR050131">
    <property type="entry name" value="Peptidase_S8_subtilisin-like"/>
</dbReference>
<keyword evidence="7" id="KW-0732">Signal</keyword>
<dbReference type="HOGENOM" id="CLU_011263_1_4_1"/>
<dbReference type="InterPro" id="IPR023828">
    <property type="entry name" value="Peptidase_S8_Ser-AS"/>
</dbReference>
<evidence type="ECO:0000256" key="6">
    <source>
        <dbReference type="RuleBase" id="RU003355"/>
    </source>
</evidence>
<dbReference type="InterPro" id="IPR036852">
    <property type="entry name" value="Peptidase_S8/S53_dom_sf"/>
</dbReference>
<dbReference type="EMBL" id="KI966417">
    <property type="protein sequence ID" value="EWC46521.1"/>
    <property type="molecule type" value="Genomic_DNA"/>
</dbReference>
<dbReference type="PRINTS" id="PR00723">
    <property type="entry name" value="SUBTILISIN"/>
</dbReference>
<dbReference type="Gene3D" id="3.40.50.200">
    <property type="entry name" value="Peptidase S8/S53 domain"/>
    <property type="match status" value="1"/>
</dbReference>
<dbReference type="InterPro" id="IPR023827">
    <property type="entry name" value="Peptidase_S8_Asp-AS"/>
</dbReference>
<dbReference type="InterPro" id="IPR000209">
    <property type="entry name" value="Peptidase_S8/S53_dom"/>
</dbReference>
<keyword evidence="4 5" id="KW-0720">Serine protease</keyword>
<feature type="active site" description="Charge relay system" evidence="5">
    <location>
        <position position="264"/>
    </location>
</feature>
<dbReference type="AlphaFoldDB" id="W7HR84"/>
<name>W7HR84_9PEZI</name>
<feature type="chain" id="PRO_5004893448" description="Peptidase S8/S53 domain-containing protein" evidence="7">
    <location>
        <begin position="20"/>
        <end position="507"/>
    </location>
</feature>
<feature type="signal peptide" evidence="7">
    <location>
        <begin position="1"/>
        <end position="19"/>
    </location>
</feature>
<evidence type="ECO:0000256" key="4">
    <source>
        <dbReference type="ARBA" id="ARBA00022825"/>
    </source>
</evidence>
<dbReference type="FunFam" id="3.40.50.200:FF:000007">
    <property type="entry name" value="Subtilisin-like serine protease"/>
    <property type="match status" value="1"/>
</dbReference>
<dbReference type="PROSITE" id="PS51892">
    <property type="entry name" value="SUBTILASE"/>
    <property type="match status" value="1"/>
</dbReference>
<evidence type="ECO:0000256" key="5">
    <source>
        <dbReference type="PROSITE-ProRule" id="PRU01240"/>
    </source>
</evidence>
<accession>W7HR84</accession>
<feature type="active site" description="Charge relay system" evidence="5">
    <location>
        <position position="229"/>
    </location>
</feature>
<protein>
    <recommendedName>
        <fullName evidence="8">Peptidase S8/S53 domain-containing protein</fullName>
    </recommendedName>
</protein>
<dbReference type="PROSITE" id="PS00136">
    <property type="entry name" value="SUBTILASE_ASP"/>
    <property type="match status" value="1"/>
</dbReference>
<dbReference type="GO" id="GO:0006508">
    <property type="term" value="P:proteolysis"/>
    <property type="evidence" value="ECO:0007669"/>
    <property type="project" value="UniProtKB-KW"/>
</dbReference>